<dbReference type="EMBL" id="BAAAIH010000018">
    <property type="protein sequence ID" value="GAA1274264.1"/>
    <property type="molecule type" value="Genomic_DNA"/>
</dbReference>
<accession>A0ABP4HMJ9</accession>
<gene>
    <name evidence="1" type="ORF">GCM10009579_36470</name>
</gene>
<evidence type="ECO:0000313" key="1">
    <source>
        <dbReference type="EMBL" id="GAA1274264.1"/>
    </source>
</evidence>
<protein>
    <submittedName>
        <fullName evidence="1">Uncharacterized protein</fullName>
    </submittedName>
</protein>
<sequence length="119" mass="13537">MTQAFGEGTYAFASLRRRQPQRRQHRECRLPERRHARLLLQPVRRLLPRPLFRSLAEQTFVRADSQTFGGLYEVTEDVTAGAWQISPPLYVAVAAAPLLSGAVLALTAANRRWLAHLHH</sequence>
<keyword evidence="2" id="KW-1185">Reference proteome</keyword>
<proteinExistence type="predicted"/>
<comment type="caution">
    <text evidence="1">The sequence shown here is derived from an EMBL/GenBank/DDBJ whole genome shotgun (WGS) entry which is preliminary data.</text>
</comment>
<evidence type="ECO:0000313" key="2">
    <source>
        <dbReference type="Proteomes" id="UP001500282"/>
    </source>
</evidence>
<reference evidence="2" key="1">
    <citation type="journal article" date="2019" name="Int. J. Syst. Evol. Microbiol.">
        <title>The Global Catalogue of Microorganisms (GCM) 10K type strain sequencing project: providing services to taxonomists for standard genome sequencing and annotation.</title>
        <authorList>
            <consortium name="The Broad Institute Genomics Platform"/>
            <consortium name="The Broad Institute Genome Sequencing Center for Infectious Disease"/>
            <person name="Wu L."/>
            <person name="Ma J."/>
        </authorList>
    </citation>
    <scope>NUCLEOTIDE SEQUENCE [LARGE SCALE GENOMIC DNA]</scope>
    <source>
        <strain evidence="2">JCM 11448</strain>
    </source>
</reference>
<name>A0ABP4HMJ9_9ACTN</name>
<organism evidence="1 2">
    <name type="scientific">Streptomyces javensis</name>
    <dbReference type="NCBI Taxonomy" id="114698"/>
    <lineage>
        <taxon>Bacteria</taxon>
        <taxon>Bacillati</taxon>
        <taxon>Actinomycetota</taxon>
        <taxon>Actinomycetes</taxon>
        <taxon>Kitasatosporales</taxon>
        <taxon>Streptomycetaceae</taxon>
        <taxon>Streptomyces</taxon>
        <taxon>Streptomyces violaceusniger group</taxon>
    </lineage>
</organism>
<dbReference type="Proteomes" id="UP001500282">
    <property type="component" value="Unassembled WGS sequence"/>
</dbReference>